<evidence type="ECO:0000313" key="1">
    <source>
        <dbReference type="EMBL" id="MFB6490737.1"/>
    </source>
</evidence>
<sequence>MSEQSIYSGPRSCYARNEGIYVAGGPMDLAKAAAHLILHLRDLERGWTYDHDCKRIRMTIDLFEARSKYLVKICEKQGGSDCERIEELVEYVLDNMALPDWAEKIAEGKIVRHAALF</sequence>
<dbReference type="Proteomes" id="UP000033636">
    <property type="component" value="Unassembled WGS sequence"/>
</dbReference>
<evidence type="ECO:0000313" key="2">
    <source>
        <dbReference type="Proteomes" id="UP000033636"/>
    </source>
</evidence>
<reference evidence="1" key="1">
    <citation type="submission" date="2024-07" db="EMBL/GenBank/DDBJ databases">
        <title>Metagenome and Metagenome-Assembled Genomes of Archaea from a hot spring from the geothermal field of Los Azufres, Mexico.</title>
        <authorList>
            <person name="Marin-Paredes R."/>
            <person name="Martinez-Romero E."/>
            <person name="Servin-Garciduenas L.E."/>
        </authorList>
    </citation>
    <scope>NUCLEOTIDE SEQUENCE</scope>
</reference>
<organism evidence="1 2">
    <name type="scientific">Thermoproteus sp. AZ2</name>
    <dbReference type="NCBI Taxonomy" id="1609232"/>
    <lineage>
        <taxon>Archaea</taxon>
        <taxon>Thermoproteota</taxon>
        <taxon>Thermoprotei</taxon>
        <taxon>Thermoproteales</taxon>
        <taxon>Thermoproteaceae</taxon>
        <taxon>Thermoproteus</taxon>
    </lineage>
</organism>
<accession>A0ACC6V101</accession>
<protein>
    <submittedName>
        <fullName evidence="1">Uncharacterized protein</fullName>
    </submittedName>
</protein>
<name>A0ACC6V101_9CREN</name>
<dbReference type="EMBL" id="JZWT02000013">
    <property type="protein sequence ID" value="MFB6490737.1"/>
    <property type="molecule type" value="Genomic_DNA"/>
</dbReference>
<comment type="caution">
    <text evidence="1">The sequence shown here is derived from an EMBL/GenBank/DDBJ whole genome shotgun (WGS) entry which is preliminary data.</text>
</comment>
<gene>
    <name evidence="1" type="ORF">TU35_005755</name>
</gene>
<proteinExistence type="predicted"/>